<keyword evidence="2" id="KW-1185">Reference proteome</keyword>
<reference evidence="1" key="2">
    <citation type="journal article" date="2022" name="New Phytol.">
        <title>Evolutionary transition to the ectomycorrhizal habit in the genomes of a hyperdiverse lineage of mushroom-forming fungi.</title>
        <authorList>
            <person name="Looney B."/>
            <person name="Miyauchi S."/>
            <person name="Morin E."/>
            <person name="Drula E."/>
            <person name="Courty P.E."/>
            <person name="Kohler A."/>
            <person name="Kuo A."/>
            <person name="LaButti K."/>
            <person name="Pangilinan J."/>
            <person name="Lipzen A."/>
            <person name="Riley R."/>
            <person name="Andreopoulos W."/>
            <person name="He G."/>
            <person name="Johnson J."/>
            <person name="Nolan M."/>
            <person name="Tritt A."/>
            <person name="Barry K.W."/>
            <person name="Grigoriev I.V."/>
            <person name="Nagy L.G."/>
            <person name="Hibbett D."/>
            <person name="Henrissat B."/>
            <person name="Matheny P.B."/>
            <person name="Labbe J."/>
            <person name="Martin F.M."/>
        </authorList>
    </citation>
    <scope>NUCLEOTIDE SEQUENCE</scope>
    <source>
        <strain evidence="1">HHB10654</strain>
    </source>
</reference>
<evidence type="ECO:0000313" key="1">
    <source>
        <dbReference type="EMBL" id="KAI0055933.1"/>
    </source>
</evidence>
<protein>
    <submittedName>
        <fullName evidence="1">Uncharacterized protein</fullName>
    </submittedName>
</protein>
<sequence>MARTNSVKIHNGQLPKYKSWASSCRDNPALVRTSRYSIMDPTDGVKWRVLKTGPQLKSTKFVVWERAKEQLAKRKSN</sequence>
<organism evidence="1 2">
    <name type="scientific">Artomyces pyxidatus</name>
    <dbReference type="NCBI Taxonomy" id="48021"/>
    <lineage>
        <taxon>Eukaryota</taxon>
        <taxon>Fungi</taxon>
        <taxon>Dikarya</taxon>
        <taxon>Basidiomycota</taxon>
        <taxon>Agaricomycotina</taxon>
        <taxon>Agaricomycetes</taxon>
        <taxon>Russulales</taxon>
        <taxon>Auriscalpiaceae</taxon>
        <taxon>Artomyces</taxon>
    </lineage>
</organism>
<dbReference type="Proteomes" id="UP000814140">
    <property type="component" value="Unassembled WGS sequence"/>
</dbReference>
<name>A0ACB8SHK9_9AGAM</name>
<proteinExistence type="predicted"/>
<evidence type="ECO:0000313" key="2">
    <source>
        <dbReference type="Proteomes" id="UP000814140"/>
    </source>
</evidence>
<accession>A0ACB8SHK9</accession>
<reference evidence="1" key="1">
    <citation type="submission" date="2021-03" db="EMBL/GenBank/DDBJ databases">
        <authorList>
            <consortium name="DOE Joint Genome Institute"/>
            <person name="Ahrendt S."/>
            <person name="Looney B.P."/>
            <person name="Miyauchi S."/>
            <person name="Morin E."/>
            <person name="Drula E."/>
            <person name="Courty P.E."/>
            <person name="Chicoki N."/>
            <person name="Fauchery L."/>
            <person name="Kohler A."/>
            <person name="Kuo A."/>
            <person name="Labutti K."/>
            <person name="Pangilinan J."/>
            <person name="Lipzen A."/>
            <person name="Riley R."/>
            <person name="Andreopoulos W."/>
            <person name="He G."/>
            <person name="Johnson J."/>
            <person name="Barry K.W."/>
            <person name="Grigoriev I.V."/>
            <person name="Nagy L."/>
            <person name="Hibbett D."/>
            <person name="Henrissat B."/>
            <person name="Matheny P.B."/>
            <person name="Labbe J."/>
            <person name="Martin F."/>
        </authorList>
    </citation>
    <scope>NUCLEOTIDE SEQUENCE</scope>
    <source>
        <strain evidence="1">HHB10654</strain>
    </source>
</reference>
<comment type="caution">
    <text evidence="1">The sequence shown here is derived from an EMBL/GenBank/DDBJ whole genome shotgun (WGS) entry which is preliminary data.</text>
</comment>
<gene>
    <name evidence="1" type="ORF">BV25DRAFT_1921412</name>
</gene>
<dbReference type="EMBL" id="MU277275">
    <property type="protein sequence ID" value="KAI0055933.1"/>
    <property type="molecule type" value="Genomic_DNA"/>
</dbReference>